<sequence length="349" mass="38727">MDITPQDDQSFNSDLTKFAQLTVAILVFYVLYLPGSVYVTYRHGLRGLPTTTWLIGLALIRIIGAACYIAAETTDITNPSEFDALFTVGAVGNIAGIFFLLFCISGLILRPHVHLLLVRPQVEPNTALLRSLFHLFSWIAKILTAGAFILAIFAAAKLGIGASYDFRRAFAIILLFAWLHYIAMTLLLWRQMPNVLGFDRGIVNTLTLIWPIFFLPVLYYLLAAYWENSPNFTILEPNVYFHAFLLTVPEFVIALLLLACLSQLLIMGYGPIPAELTVEQAVRLGWPEIRVLLPAEKGIVGGDDILPAHPVPVRPLHNDVDDDAISADSIPVASPQQHRDLTPTMPHPI</sequence>
<reference evidence="3" key="1">
    <citation type="journal article" date="2020" name="Stud. Mycol.">
        <title>101 Dothideomycetes genomes: a test case for predicting lifestyles and emergence of pathogens.</title>
        <authorList>
            <person name="Haridas S."/>
            <person name="Albert R."/>
            <person name="Binder M."/>
            <person name="Bloem J."/>
            <person name="Labutti K."/>
            <person name="Salamov A."/>
            <person name="Andreopoulos B."/>
            <person name="Baker S."/>
            <person name="Barry K."/>
            <person name="Bills G."/>
            <person name="Bluhm B."/>
            <person name="Cannon C."/>
            <person name="Castanera R."/>
            <person name="Culley D."/>
            <person name="Daum C."/>
            <person name="Ezra D."/>
            <person name="Gonzalez J."/>
            <person name="Henrissat B."/>
            <person name="Kuo A."/>
            <person name="Liang C."/>
            <person name="Lipzen A."/>
            <person name="Lutzoni F."/>
            <person name="Magnuson J."/>
            <person name="Mondo S."/>
            <person name="Nolan M."/>
            <person name="Ohm R."/>
            <person name="Pangilinan J."/>
            <person name="Park H.-J."/>
            <person name="Ramirez L."/>
            <person name="Alfaro M."/>
            <person name="Sun H."/>
            <person name="Tritt A."/>
            <person name="Yoshinaga Y."/>
            <person name="Zwiers L.-H."/>
            <person name="Turgeon B."/>
            <person name="Goodwin S."/>
            <person name="Spatafora J."/>
            <person name="Crous P."/>
            <person name="Grigoriev I."/>
        </authorList>
    </citation>
    <scope>NUCLEOTIDE SEQUENCE</scope>
    <source>
        <strain evidence="3">CBS 115976</strain>
    </source>
</reference>
<feature type="transmembrane region" description="Helical" evidence="1">
    <location>
        <begin position="18"/>
        <end position="41"/>
    </location>
</feature>
<gene>
    <name evidence="3" type="ORF">BT63DRAFT_477326</name>
</gene>
<keyword evidence="1" id="KW-1133">Transmembrane helix</keyword>
<keyword evidence="4" id="KW-1185">Reference proteome</keyword>
<evidence type="ECO:0000259" key="2">
    <source>
        <dbReference type="Pfam" id="PF24800"/>
    </source>
</evidence>
<keyword evidence="1" id="KW-0812">Transmembrane</keyword>
<dbReference type="InterPro" id="IPR056119">
    <property type="entry name" value="DUF7702"/>
</dbReference>
<feature type="transmembrane region" description="Helical" evidence="1">
    <location>
        <begin position="132"/>
        <end position="156"/>
    </location>
</feature>
<evidence type="ECO:0000313" key="3">
    <source>
        <dbReference type="EMBL" id="KAF2670718.1"/>
    </source>
</evidence>
<proteinExistence type="predicted"/>
<feature type="transmembrane region" description="Helical" evidence="1">
    <location>
        <begin position="168"/>
        <end position="189"/>
    </location>
</feature>
<organism evidence="3 4">
    <name type="scientific">Microthyrium microscopicum</name>
    <dbReference type="NCBI Taxonomy" id="703497"/>
    <lineage>
        <taxon>Eukaryota</taxon>
        <taxon>Fungi</taxon>
        <taxon>Dikarya</taxon>
        <taxon>Ascomycota</taxon>
        <taxon>Pezizomycotina</taxon>
        <taxon>Dothideomycetes</taxon>
        <taxon>Dothideomycetes incertae sedis</taxon>
        <taxon>Microthyriales</taxon>
        <taxon>Microthyriaceae</taxon>
        <taxon>Microthyrium</taxon>
    </lineage>
</organism>
<dbReference type="Pfam" id="PF24800">
    <property type="entry name" value="DUF7702"/>
    <property type="match status" value="1"/>
</dbReference>
<dbReference type="AlphaFoldDB" id="A0A6A6UHZ5"/>
<dbReference type="Proteomes" id="UP000799302">
    <property type="component" value="Unassembled WGS sequence"/>
</dbReference>
<evidence type="ECO:0000256" key="1">
    <source>
        <dbReference type="SAM" id="Phobius"/>
    </source>
</evidence>
<name>A0A6A6UHZ5_9PEZI</name>
<feature type="transmembrane region" description="Helical" evidence="1">
    <location>
        <begin position="201"/>
        <end position="221"/>
    </location>
</feature>
<keyword evidence="1" id="KW-0472">Membrane</keyword>
<protein>
    <recommendedName>
        <fullName evidence="2">DUF7702 domain-containing protein</fullName>
    </recommendedName>
</protein>
<accession>A0A6A6UHZ5</accession>
<evidence type="ECO:0000313" key="4">
    <source>
        <dbReference type="Proteomes" id="UP000799302"/>
    </source>
</evidence>
<feature type="transmembrane region" description="Helical" evidence="1">
    <location>
        <begin position="91"/>
        <end position="111"/>
    </location>
</feature>
<dbReference type="EMBL" id="MU004233">
    <property type="protein sequence ID" value="KAF2670718.1"/>
    <property type="molecule type" value="Genomic_DNA"/>
</dbReference>
<feature type="transmembrane region" description="Helical" evidence="1">
    <location>
        <begin position="53"/>
        <end position="71"/>
    </location>
</feature>
<dbReference type="PANTHER" id="PTHR42109">
    <property type="entry name" value="UNPLACED GENOMIC SCAFFOLD UM_SCAF_CONTIG_1.265, WHOLE GENOME SHOTGUN SEQUENCE"/>
    <property type="match status" value="1"/>
</dbReference>
<feature type="domain" description="DUF7702" evidence="2">
    <location>
        <begin position="18"/>
        <end position="259"/>
    </location>
</feature>
<feature type="transmembrane region" description="Helical" evidence="1">
    <location>
        <begin position="241"/>
        <end position="261"/>
    </location>
</feature>
<dbReference type="PANTHER" id="PTHR42109:SF2">
    <property type="entry name" value="INTEGRAL MEMBRANE PROTEIN"/>
    <property type="match status" value="1"/>
</dbReference>